<feature type="non-terminal residue" evidence="8">
    <location>
        <position position="4534"/>
    </location>
</feature>
<dbReference type="GO" id="GO:1904158">
    <property type="term" value="P:axonemal central apparatus assembly"/>
    <property type="evidence" value="ECO:0007669"/>
    <property type="project" value="TreeGrafter"/>
</dbReference>
<organism evidence="8 9">
    <name type="scientific">Eubucco bourcierii</name>
    <name type="common">red-headed barbet</name>
    <dbReference type="NCBI Taxonomy" id="91767"/>
    <lineage>
        <taxon>Eukaryota</taxon>
        <taxon>Metazoa</taxon>
        <taxon>Chordata</taxon>
        <taxon>Craniata</taxon>
        <taxon>Vertebrata</taxon>
        <taxon>Euteleostomi</taxon>
        <taxon>Archelosauria</taxon>
        <taxon>Archosauria</taxon>
        <taxon>Dinosauria</taxon>
        <taxon>Saurischia</taxon>
        <taxon>Theropoda</taxon>
        <taxon>Coelurosauria</taxon>
        <taxon>Aves</taxon>
        <taxon>Neognathae</taxon>
        <taxon>Neoaves</taxon>
        <taxon>Telluraves</taxon>
        <taxon>Coraciimorphae</taxon>
        <taxon>Piciformes</taxon>
        <taxon>Ramphastidae</taxon>
        <taxon>Eubucco</taxon>
    </lineage>
</organism>
<dbReference type="Pfam" id="PF22544">
    <property type="entry name" value="HYDIN_VesB_CFA65-like_Ig"/>
    <property type="match status" value="4"/>
</dbReference>
<feature type="non-terminal residue" evidence="8">
    <location>
        <position position="1"/>
    </location>
</feature>
<evidence type="ECO:0000256" key="6">
    <source>
        <dbReference type="SAM" id="MobiDB-lite"/>
    </source>
</evidence>
<sequence length="4534" mass="495615">LPTSDFSVQFSSAGLGWSCFEPVPSEVVFQSYIPHQLYEAPLVLRNKDKVPRQVKVILESSPYFRVISPRDVCQKVAPGMVSTFRVLFTPEENKDYCHQLLCVTERGKFTVPIRAVGAQAALDFPQQLNFSICPVKHSTQRTLLLRNVGEREAQYSIGTRSPFSAVPSVGALGAGEAVQVTVDFLPLQRGDHCGALTLHCDTGGDIHTSLHGTAEEVNIRLDRSYLTMEPTYLTLSRHRTLLILNGSDIIAHFQWKAFAEQEEEQQKQRLWGQEQQVVAGSKEHMVVPDLRSQLSQPFQKQRAKLQGDSMLLWEGIFTIEPVEGAVWPKSSAEVQVTFRPQAARAYEAKLYCDISGRASRLPLHVRGEGLGPLLRFSFDQMDVGKVCVGATNNYKAILLNKGAIDAFFSLVPPVTAVGSCFTFLPWQGLVLPGGLQVIQISFSPTTLGQFTEEFRFDVKGSSEPVTLTVRGCATGPTLHFDVPSLHFGDISFGFPHSLSCRLTNASLVPLPFTLRVPGDGTAEPSVPSAVQVLDNTHPSWREGAKGHCKPCEFSISPCRGTIRSLSFVDIQVTLCSNTVGTYELALVVDVDGVGQELLSLPLTARCVVPPLRVPNPVVPFGRCYLQFPAQQLLTLVNDSDLPGCYGLLPQEHQEDAAVLYSSPVPCGIIQPHSSVEVPLCLAAQVAGEQDTAAHVAMFGRAESPLEIHLVSVGAGPVVSVHPSRINFGSIQVLQDASRSLQLCNQSPVPACFWAQVSAKDSCWRVEPSQGVIPAEGEVSVCVTANLADTQQFQAEVQLQVEHSRGYAIPVRALGVGTTIVTDRPLAPELNLGTRFSLAPCSYSFKISNRGRRRQQLWWSTAACSRPAKCQQLPARSSTQAKASSWSHTAACPVFQLRPARMDLAPGQTIEVVLEGFSNTPQVVREQLLCQAVVGSKARKTQVMRVDVSCQFIVPALQMSSTAVTFRVEKQPSDVLSLHYQPLSLKNISCLPLSIILALEQPFSVCDVDLQPFPVQPMKLEAGEELQLCISFNPAYKESLRSWRVEQALRIQFLEHPHEEQVVVQGEVFFPNLHFQPRAVDFGCILNDTEAVRGLQMTNCSPLPVHYCWLLLPATVRCSSPALKSFLQAQALQEDGTGPECSASAGSCCAAGGVEEPAQTLAAARHPAQEPAGADDSLEAKVDLLGHLPLVLPGIPCSMAVSERTSGTHPVQALAQAGHPQQLAQDHSALGVFEVLPLQGVLQPGQSQQATFSFFGHPNVVASATALCQVEGGPSYEVKLSGEASLISYLLDSTELDLRLQQCDVVTEAEVTLQNSGKLPFTFLVLSPSTAAARSPLPGVPLVLPTMGSVGAGQQQVLKVSYLPGVPGVFCKTFQIQVGHLEPAEISLKGEGSFPRIYLDLPRNIQGHEKYEKVLKEVKEKLAKDSERDGAVGLGEAAATEPPPDDLDSMLDAGLQMQLEDLLIREHILEQQEALRAPEEAASEQPAQRRLLKAELPEHVLDFGCVALGSIHTHMVRVTNTGQLPVSFHIKGQVLRGTGFSVDLEHVKQLRYCQTKTFQVCFNPLRDNLGEMDVLLPIKVAAGPTFRVRLRAEVAVPSLCLSRVRLEFSSIQCGQCQEETIRLYNQLQVPCQWFISRAEPAQKVDKHLPASAQWKLLQELKAKTCVFEVLPSAGVLAPRQWCNLQVRFAPVEEKPYRSKLRINICQSSQHLQLMVLGHGLEPRLEFQPEVLELGPVLPCSHGAEGTVVVRNPCQFPIEFYSLEFDQQYLAEEQLLRALRGSDCRRTLLLPARAPGEQLPPELLQVCQGLERLQEEQAERQPEEPAAQDKGEGWALAVLSGGQAGSLNRCPELSLTSFSVVPAAPYSSVSSLCWRQQSWRQDWRQESDCSPWFSTAGQQPSTTTGDLDASPVHRALACCLSVTVSPAGAAALQHRGIVVIVHGAPLAGKTAAAAALSQRYGTACLSLEAAVSQVLAAGSSAAAQRARELCATAATQQSHQQPKDGPAPEPSVPSAGPRAAASLQQRRSIKATLSSRLSQTSCGDSGRQQPLSSRGQPRTMAGKGKTSSERQLLMECSGSQHCLSTSDSTAAELGLRSCLLPDELLVTILSERLQMSDCCQGVVVDGLQSSFAGSTASALLCLLRAVGNRPHIYVVNLHQDFASWQARQRAAEERAGREQEEAARREAAQLWELGEEEYEALPEQQRAQLESRIWQLQRNRRQRVLEQLAQELESKHLKKGEEMKKFKQGKSEHEKDKGQQNQSLALQLSPASPAQSTSMSDANNRPEVTEGAEPEEAVKEHPGDKEDENEQSKVPLADTCLGKVPLADSSSEVVVQLSDPEQEEAKDKAQRHSEKDLALRFEAYESSQKDVANVVSRWDRVQGVLLSPSAQEERQQASAEQRQRLSSRRSQKGREKEQQERLQKERLEKEQLEKLKAAEDSKLSQLEGEGATGSGRSQGVGVPCLDIKVLSSADVTRTILESNKLPRAEQVLAELGLGPSGPPIPPPALYSVVHCPVRQELPAAEGLQHFTLLVPEPAAVEEEKEDTKSVMDASSVPTVKVPSPREEQGSPARGRSRREKAANSQEAVRKKQSSGHGRRDLQRPATGPARPSSAGHQGQWDTLAPPGRCVSRSSYRWVVPAQGQVELQLHFSSRVPGQFEQRLHFELLGTQRRYQLHCRGTCLYPSINQEPRVVFPRCRKSKAAADIIFKEYVLSTGVFHFGPLLCGKSRAWYKALQHPSNCEKISILNATPLEAEVSFSFERDGKADTFLLEPPSMKLKPKEKQELSLWAYPTAAGLVEDSLICCIKGNPEPVVFQLCCQGVQVELEVSPKQLHFNRVLLHREHSRTLLLRNSCPLPVAWQLSGLQNLGEGFSVSQQKGMVGARSELRLELRFKATKALSLKKMIRLEVSDADNVQGIVQVENIQVHAEAYDVALHISASKGADGCVDFGVLKVLDDARQVLTLKNQGKYEIAYRFRLDTTEPSTPNLESQLTVQPQQGLLPPSERPVHVQLLFHPRGEISIEDKPILLCQVIEPSLCAGGETIAAIPVKVSAKAVFSQYSISPAALLSFGAMVSGTRRTCSFLLENRGLLPFDFLICRAERGASGLPRKGLHLGSWAQIWASYSQKDTEGLEQVQKRATKAPLGLSLQACLTLGIFTVSPAFGCISAGSQQLVTVECSAGMPGLCKEHLGIDISNRDPRDNPLGIPYTLLAESSLPAFVVDDLESIFEEHRICSSSSRLCQVLQAVEPEGVFLTDQNKFIFPNVLLGQQATARFKICNANRVPCAVLLSIKPGPSKANSRAGDGFKVDPVRMCVPSCSHAFATVTFTPQRMQTYHCTFEASLDVQTSPAAVGAQSLSFEISGDGSLPEVRVLRPALRDRTGTPLLLFRRLLLGACHSLPLVLHNSGAVPAQVLIDLLDEEGVFFLKARPTTECLYQAVGMQEDSAGEGRQPHRASLLLRPGQATDFEVLCKPTLAQRLEGKIHLSVLDNPYEESSIRLVGEGYEDDFTLDNIQGRVAESEEQNLHESSLEEDSSEAAPGDHIQFGECPVGTPCTGTFTLTNRSRRQALRFQWLPEDPFHFSPQVGHLHAGCAKDITVTLKSDTAVTFRRHPVKCQVSRISFHLPPEQVPDWDDHLCASKWVDSTKAPGARWPVKKKLLEPRPEPAYSVLGGSSREVQLLLSALVAYAEFRLGTEVVEFQGTLLYHTSTSSFPLSNTGNVALEYTWMEAVEEQRAGSCTEELLLPSLDENLLSCTSGSSVTPESSHCLSRASGQVSSPSSSSLEPSRACPVFSIEPCSGSIPAGQKQLFQVKFSPVDVGDFQSRMLCRIPNLKPGQKCPEVSVKGSSLASSYYFELEDSDCSSARRLSPELQGAERSRPELHTRVLEFAAVGASCRMSRTFIVRNPTSSVFSFRWSCQDSEAPIQVAFSCLLERGQIQPGQKAEMKFEFTPWHLGTMESFWVFTIPEQKVSVPFLLVGTATDPLVTLDRCHLNLQLLLIGHQVQQTIFMVNSEEEAFSFAFRGSSLFSEGCSTSLRVEPLQGSIAPLSRLPITVTFTPTVEGEVVFNLRCDVKRKPQPLCLNLKATGYRVAVSVQAEGSDGHVRELSARELNLIDFKEVQLNETIKHIFRICNCGKFSFTFSWELSGPAACRQVLSITPAVGSVQAEGTTEAQLAFHPQSMCSLKDVELVLQISKGPTFTCMLLATVVVPRVHFSTTRVNFGACFLSQPGLLPARQTLLITNKADKDLSLTCLFTSTAHLEVDFPGCVLQAGGTVEVPITFCPREAASYQELIPFEINGLCQQAVEVRGRGVEVKVDVVKPPGKVVRLGALSIGQVVKKEVTIANNSAAPLTFNLSLMTTTPELQENGVLSLSPSNKLSLKGRGGSCKVEVTFSPKCRIRPFTEEVLLECRGLVCPLFVVQGSCQGIQVSLEQEQLSFGAVVQQSCRSQRIAMRNTGDLAVSFQWDIKCCQPDFSISPSEGYICPGMEVPLVVTFRPSKLSPSEQCQELQCFIPGGEPLRLVLAGCCLQSPLARE</sequence>
<feature type="compositionally biased region" description="Polar residues" evidence="6">
    <location>
        <begin position="2020"/>
        <end position="2054"/>
    </location>
</feature>
<gene>
    <name evidence="8" type="primary">Hydin_1</name>
    <name evidence="8" type="ORF">EUBBOU_R05191</name>
</gene>
<dbReference type="PROSITE" id="PS50202">
    <property type="entry name" value="MSP"/>
    <property type="match status" value="1"/>
</dbReference>
<dbReference type="GO" id="GO:0005930">
    <property type="term" value="C:axoneme"/>
    <property type="evidence" value="ECO:0007669"/>
    <property type="project" value="TreeGrafter"/>
</dbReference>
<evidence type="ECO:0000259" key="7">
    <source>
        <dbReference type="PROSITE" id="PS50202"/>
    </source>
</evidence>
<keyword evidence="5" id="KW-0966">Cell projection</keyword>
<dbReference type="InterPro" id="IPR033768">
    <property type="entry name" value="Hydin_ADK"/>
</dbReference>
<feature type="compositionally biased region" description="Basic and acidic residues" evidence="6">
    <location>
        <begin position="2410"/>
        <end position="2440"/>
    </location>
</feature>
<feature type="region of interest" description="Disordered" evidence="6">
    <location>
        <begin position="1425"/>
        <end position="1445"/>
    </location>
</feature>
<comment type="subcellular location">
    <subcellularLocation>
        <location evidence="1">Cell projection</location>
        <location evidence="1">Cilium</location>
    </subcellularLocation>
    <subcellularLocation>
        <location evidence="2">Cytoplasm</location>
    </subcellularLocation>
</comment>
<feature type="compositionally biased region" description="Basic and acidic residues" evidence="6">
    <location>
        <begin position="2341"/>
        <end position="2351"/>
    </location>
</feature>
<feature type="region of interest" description="Disordered" evidence="6">
    <location>
        <begin position="2386"/>
        <end position="2456"/>
    </location>
</feature>
<feature type="region of interest" description="Disordered" evidence="6">
    <location>
        <begin position="2539"/>
        <end position="2623"/>
    </location>
</feature>
<name>A0A7K8Y073_9PICI</name>
<feature type="region of interest" description="Disordered" evidence="6">
    <location>
        <begin position="2237"/>
        <end position="2313"/>
    </location>
</feature>
<dbReference type="GO" id="GO:0003341">
    <property type="term" value="P:cilium movement"/>
    <property type="evidence" value="ECO:0007669"/>
    <property type="project" value="TreeGrafter"/>
</dbReference>
<keyword evidence="3" id="KW-0963">Cytoplasm</keyword>
<dbReference type="Pfam" id="PF17213">
    <property type="entry name" value="Hydin_ADK"/>
    <property type="match status" value="1"/>
</dbReference>
<feature type="region of interest" description="Disordered" evidence="6">
    <location>
        <begin position="2327"/>
        <end position="2351"/>
    </location>
</feature>
<evidence type="ECO:0000313" key="9">
    <source>
        <dbReference type="Proteomes" id="UP000583613"/>
    </source>
</evidence>
<dbReference type="InterPro" id="IPR027417">
    <property type="entry name" value="P-loop_NTPase"/>
</dbReference>
<protein>
    <submittedName>
        <fullName evidence="8">HYDIN protein</fullName>
    </submittedName>
</protein>
<feature type="compositionally biased region" description="Basic and acidic residues" evidence="6">
    <location>
        <begin position="2237"/>
        <end position="2256"/>
    </location>
</feature>
<evidence type="ECO:0000256" key="4">
    <source>
        <dbReference type="ARBA" id="ARBA00023069"/>
    </source>
</evidence>
<dbReference type="InterPro" id="IPR000535">
    <property type="entry name" value="MSP_dom"/>
</dbReference>
<proteinExistence type="predicted"/>
<dbReference type="OrthoDB" id="442692at2759"/>
<accession>A0A7K8Y073</accession>
<keyword evidence="9" id="KW-1185">Reference proteome</keyword>
<feature type="region of interest" description="Disordered" evidence="6">
    <location>
        <begin position="1989"/>
        <end position="2067"/>
    </location>
</feature>
<feature type="compositionally biased region" description="Polar residues" evidence="6">
    <location>
        <begin position="2257"/>
        <end position="2281"/>
    </location>
</feature>
<dbReference type="NCBIfam" id="NF012200">
    <property type="entry name" value="choice_anch_D"/>
    <property type="match status" value="1"/>
</dbReference>
<dbReference type="EMBL" id="VWZE01023428">
    <property type="protein sequence ID" value="NXF97015.1"/>
    <property type="molecule type" value="Genomic_DNA"/>
</dbReference>
<dbReference type="InterPro" id="IPR013783">
    <property type="entry name" value="Ig-like_fold"/>
</dbReference>
<dbReference type="PANTHER" id="PTHR23053:SF0">
    <property type="entry name" value="HYDROCEPHALUS-INDUCING PROTEIN HOMOLOG"/>
    <property type="match status" value="1"/>
</dbReference>
<dbReference type="InterPro" id="IPR053879">
    <property type="entry name" value="HYDIN_VesB_CFA65-like_Ig"/>
</dbReference>
<evidence type="ECO:0000256" key="2">
    <source>
        <dbReference type="ARBA" id="ARBA00004496"/>
    </source>
</evidence>
<feature type="domain" description="MSP" evidence="7">
    <location>
        <begin position="4425"/>
        <end position="4534"/>
    </location>
</feature>
<dbReference type="Gene3D" id="3.40.50.300">
    <property type="entry name" value="P-loop containing nucleotide triphosphate hydrolases"/>
    <property type="match status" value="1"/>
</dbReference>
<evidence type="ECO:0000313" key="8">
    <source>
        <dbReference type="EMBL" id="NXF97015.1"/>
    </source>
</evidence>
<dbReference type="Gene3D" id="2.60.40.10">
    <property type="entry name" value="Immunoglobulins"/>
    <property type="match status" value="24"/>
</dbReference>
<feature type="region of interest" description="Disordered" evidence="6">
    <location>
        <begin position="3519"/>
        <end position="3539"/>
    </location>
</feature>
<keyword evidence="4" id="KW-0969">Cilium</keyword>
<evidence type="ECO:0000256" key="3">
    <source>
        <dbReference type="ARBA" id="ARBA00022490"/>
    </source>
</evidence>
<evidence type="ECO:0000256" key="1">
    <source>
        <dbReference type="ARBA" id="ARBA00004138"/>
    </source>
</evidence>
<reference evidence="8 9" key="1">
    <citation type="submission" date="2019-09" db="EMBL/GenBank/DDBJ databases">
        <title>Bird 10,000 Genomes (B10K) Project - Family phase.</title>
        <authorList>
            <person name="Zhang G."/>
        </authorList>
    </citation>
    <scope>NUCLEOTIDE SEQUENCE [LARGE SCALE GENOMIC DNA]</scope>
    <source>
        <strain evidence="8">B10K-DU-001-04</strain>
        <tissue evidence="8">Muscle</tissue>
    </source>
</reference>
<comment type="caution">
    <text evidence="8">The sequence shown here is derived from an EMBL/GenBank/DDBJ whole genome shotgun (WGS) entry which is preliminary data.</text>
</comment>
<dbReference type="Proteomes" id="UP000583613">
    <property type="component" value="Unassembled WGS sequence"/>
</dbReference>
<dbReference type="PANTHER" id="PTHR23053">
    <property type="entry name" value="DLEC1 DELETED IN LUNG AND ESOPHAGEAL CANCER 1"/>
    <property type="match status" value="1"/>
</dbReference>
<evidence type="ECO:0000256" key="5">
    <source>
        <dbReference type="ARBA" id="ARBA00023273"/>
    </source>
</evidence>
<dbReference type="InterPro" id="IPR033305">
    <property type="entry name" value="Hydin-like"/>
</dbReference>